<dbReference type="InterPro" id="IPR012173">
    <property type="entry name" value="Mpp10"/>
</dbReference>
<feature type="compositionally biased region" description="Basic and acidic residues" evidence="8">
    <location>
        <begin position="159"/>
        <end position="175"/>
    </location>
</feature>
<evidence type="ECO:0000313" key="9">
    <source>
        <dbReference type="EMBL" id="VEN51936.1"/>
    </source>
</evidence>
<feature type="region of interest" description="Disordered" evidence="8">
    <location>
        <begin position="577"/>
        <end position="598"/>
    </location>
</feature>
<dbReference type="Pfam" id="PF04006">
    <property type="entry name" value="Mpp10"/>
    <property type="match status" value="1"/>
</dbReference>
<dbReference type="PANTHER" id="PTHR17039">
    <property type="entry name" value="U3 SMALL NUCLEOLAR RIBONUCLEOPROTEIN PROTEIN MPP10"/>
    <property type="match status" value="1"/>
</dbReference>
<dbReference type="OrthoDB" id="445326at2759"/>
<reference evidence="9 10" key="1">
    <citation type="submission" date="2019-01" db="EMBL/GenBank/DDBJ databases">
        <authorList>
            <person name="Sayadi A."/>
        </authorList>
    </citation>
    <scope>NUCLEOTIDE SEQUENCE [LARGE SCALE GENOMIC DNA]</scope>
</reference>
<feature type="region of interest" description="Disordered" evidence="8">
    <location>
        <begin position="469"/>
        <end position="536"/>
    </location>
</feature>
<comment type="similarity">
    <text evidence="6 7">Belongs to the MPP10 family.</text>
</comment>
<evidence type="ECO:0000256" key="7">
    <source>
        <dbReference type="PIRNR" id="PIRNR017300"/>
    </source>
</evidence>
<keyword evidence="2 7" id="KW-0690">Ribosome biogenesis</keyword>
<keyword evidence="3 7" id="KW-0698">rRNA processing</keyword>
<evidence type="ECO:0000256" key="8">
    <source>
        <dbReference type="SAM" id="MobiDB-lite"/>
    </source>
</evidence>
<proteinExistence type="inferred from homology"/>
<dbReference type="GO" id="GO:0006364">
    <property type="term" value="P:rRNA processing"/>
    <property type="evidence" value="ECO:0007669"/>
    <property type="project" value="UniProtKB-KW"/>
</dbReference>
<comment type="subcellular location">
    <subcellularLocation>
        <location evidence="1 7">Nucleus</location>
        <location evidence="1 7">Nucleolus</location>
    </subcellularLocation>
</comment>
<evidence type="ECO:0000256" key="5">
    <source>
        <dbReference type="ARBA" id="ARBA00023274"/>
    </source>
</evidence>
<dbReference type="GO" id="GO:0034457">
    <property type="term" value="C:Mpp10 complex"/>
    <property type="evidence" value="ECO:0007669"/>
    <property type="project" value="UniProtKB-UniRule"/>
</dbReference>
<feature type="region of interest" description="Disordered" evidence="8">
    <location>
        <begin position="109"/>
        <end position="238"/>
    </location>
</feature>
<dbReference type="GO" id="GO:0005732">
    <property type="term" value="C:sno(s)RNA-containing ribonucleoprotein complex"/>
    <property type="evidence" value="ECO:0007669"/>
    <property type="project" value="UniProtKB-UniRule"/>
</dbReference>
<feature type="compositionally biased region" description="Basic residues" evidence="8">
    <location>
        <begin position="503"/>
        <end position="512"/>
    </location>
</feature>
<dbReference type="GO" id="GO:0032040">
    <property type="term" value="C:small-subunit processome"/>
    <property type="evidence" value="ECO:0007669"/>
    <property type="project" value="TreeGrafter"/>
</dbReference>
<feature type="compositionally biased region" description="Acidic residues" evidence="8">
    <location>
        <begin position="121"/>
        <end position="142"/>
    </location>
</feature>
<sequence>MSKQDTSEPKLKCFLDGFKKLTIKPEVFVNPDVSLQTELKTNLKETYDFLKLQKIKVTHSNALPELLVKDFDLEQIWQQIELQNDTALTHALRPVSKLLTNKESLVFPNLQAQDSKKDEDITSNESDDDDDDDDDSVNEDIEINNAKNSETSDEEGSDFDDHSDSKDDHDETELKKPKKKSAVEDDFLNLDEMEKFLRNEEKKLEPDSGHDTDGSESGSEEGSIDLFKDDDIDEDEEEKVKQAKFKDFFVAKDNDVKKTKKNKFLDDMDDEDLEEEHRKSTLELRQERLNRKIEAIEQSAIGEKYWPLKGEIKADDRPQNSLLEEVVEFDLTSRPAPVITEKTTLQLEDIIKQRIKDKAFDDVERKVKLVETPMELRKKVLLDQEKSKQSLAQIYEKEFLDQQAALDPDGEEKKEEEPKIHQEVKAAMKELFSKLDALSNFHFTPKPAKPELKIVSNLPAISMEEVAPVTASEATLLAPEEVRKKPKGDMIGKSERTSTDKKRERRKKKKKQQEHLKEIIKNKSSKQLKLEKKRSNIKQVLKARNVQKMDEKLSSKSIKSSKAFFTQLQEEVKTHISEKVKKKRKNSQPQYDSKKIKL</sequence>
<gene>
    <name evidence="9" type="ORF">CALMAC_LOCUS12237</name>
</gene>
<protein>
    <recommendedName>
        <fullName evidence="7">U3 small nucleolar ribonucleoprotein protein MPP10</fullName>
    </recommendedName>
</protein>
<name>A0A653CVQ1_CALMS</name>
<keyword evidence="4 7" id="KW-0539">Nucleus</keyword>
<keyword evidence="5 7" id="KW-0687">Ribonucleoprotein</keyword>
<keyword evidence="10" id="KW-1185">Reference proteome</keyword>
<evidence type="ECO:0000256" key="6">
    <source>
        <dbReference type="ARBA" id="ARBA00029455"/>
    </source>
</evidence>
<evidence type="ECO:0000256" key="3">
    <source>
        <dbReference type="ARBA" id="ARBA00022552"/>
    </source>
</evidence>
<organism evidence="9 10">
    <name type="scientific">Callosobruchus maculatus</name>
    <name type="common">Southern cowpea weevil</name>
    <name type="synonym">Pulse bruchid</name>
    <dbReference type="NCBI Taxonomy" id="64391"/>
    <lineage>
        <taxon>Eukaryota</taxon>
        <taxon>Metazoa</taxon>
        <taxon>Ecdysozoa</taxon>
        <taxon>Arthropoda</taxon>
        <taxon>Hexapoda</taxon>
        <taxon>Insecta</taxon>
        <taxon>Pterygota</taxon>
        <taxon>Neoptera</taxon>
        <taxon>Endopterygota</taxon>
        <taxon>Coleoptera</taxon>
        <taxon>Polyphaga</taxon>
        <taxon>Cucujiformia</taxon>
        <taxon>Chrysomeloidea</taxon>
        <taxon>Chrysomelidae</taxon>
        <taxon>Bruchinae</taxon>
        <taxon>Bruchini</taxon>
        <taxon>Callosobruchus</taxon>
    </lineage>
</organism>
<accession>A0A653CVQ1</accession>
<evidence type="ECO:0000256" key="4">
    <source>
        <dbReference type="ARBA" id="ARBA00023242"/>
    </source>
</evidence>
<evidence type="ECO:0000256" key="1">
    <source>
        <dbReference type="ARBA" id="ARBA00004604"/>
    </source>
</evidence>
<dbReference type="Proteomes" id="UP000410492">
    <property type="component" value="Unassembled WGS sequence"/>
</dbReference>
<feature type="compositionally biased region" description="Acidic residues" evidence="8">
    <location>
        <begin position="218"/>
        <end position="237"/>
    </location>
</feature>
<dbReference type="PANTHER" id="PTHR17039:SF0">
    <property type="entry name" value="U3 SMALL NUCLEOLAR RIBONUCLEOPROTEIN PROTEIN MPP10"/>
    <property type="match status" value="1"/>
</dbReference>
<dbReference type="AlphaFoldDB" id="A0A653CVQ1"/>
<dbReference type="PIRSF" id="PIRSF017300">
    <property type="entry name" value="snoRNP_Mpp10"/>
    <property type="match status" value="1"/>
</dbReference>
<evidence type="ECO:0000256" key="2">
    <source>
        <dbReference type="ARBA" id="ARBA00022517"/>
    </source>
</evidence>
<dbReference type="EMBL" id="CAACVG010009062">
    <property type="protein sequence ID" value="VEN51936.1"/>
    <property type="molecule type" value="Genomic_DNA"/>
</dbReference>
<feature type="compositionally biased region" description="Basic and acidic residues" evidence="8">
    <location>
        <begin position="192"/>
        <end position="213"/>
    </location>
</feature>
<feature type="compositionally biased region" description="Basic and acidic residues" evidence="8">
    <location>
        <begin position="480"/>
        <end position="502"/>
    </location>
</feature>
<evidence type="ECO:0000313" key="10">
    <source>
        <dbReference type="Proteomes" id="UP000410492"/>
    </source>
</evidence>
<comment type="function">
    <text evidence="7">Involved in nucleolar processing of pre-18S ribosomal RNA.</text>
</comment>